<dbReference type="PANTHER" id="PTHR34475:SF1">
    <property type="entry name" value="CYTOSKELETON PROTEIN RODZ"/>
    <property type="match status" value="1"/>
</dbReference>
<dbReference type="Gene3D" id="1.10.260.40">
    <property type="entry name" value="lambda repressor-like DNA-binding domains"/>
    <property type="match status" value="1"/>
</dbReference>
<dbReference type="InterPro" id="IPR050400">
    <property type="entry name" value="Bact_Cytoskel_RodZ"/>
</dbReference>
<protein>
    <submittedName>
        <fullName evidence="4">DUF4115 domain-containing protein</fullName>
    </submittedName>
</protein>
<keyword evidence="2" id="KW-0812">Transmembrane</keyword>
<feature type="domain" description="HTH cro/C1-type" evidence="3">
    <location>
        <begin position="16"/>
        <end position="73"/>
    </location>
</feature>
<comment type="caution">
    <text evidence="4">The sequence shown here is derived from an EMBL/GenBank/DDBJ whole genome shotgun (WGS) entry which is preliminary data.</text>
</comment>
<name>A0A6I4J1C6_9SPHN</name>
<keyword evidence="2" id="KW-0472">Membrane</keyword>
<proteinExistence type="predicted"/>
<gene>
    <name evidence="4" type="ORF">GON01_08915</name>
</gene>
<dbReference type="EMBL" id="WQMS01000009">
    <property type="protein sequence ID" value="MVO78054.1"/>
    <property type="molecule type" value="Genomic_DNA"/>
</dbReference>
<dbReference type="AlphaFoldDB" id="A0A6I4J1C6"/>
<reference evidence="4 5" key="1">
    <citation type="submission" date="2019-12" db="EMBL/GenBank/DDBJ databases">
        <authorList>
            <person name="Huq M.A."/>
        </authorList>
    </citation>
    <scope>NUCLEOTIDE SEQUENCE [LARGE SCALE GENOMIC DNA]</scope>
    <source>
        <strain evidence="4 5">MAH-20</strain>
    </source>
</reference>
<dbReference type="GO" id="GO:0003677">
    <property type="term" value="F:DNA binding"/>
    <property type="evidence" value="ECO:0007669"/>
    <property type="project" value="InterPro"/>
</dbReference>
<dbReference type="Pfam" id="PF13464">
    <property type="entry name" value="RodZ_C"/>
    <property type="match status" value="1"/>
</dbReference>
<organism evidence="4 5">
    <name type="scientific">Sphingomonas horti</name>
    <dbReference type="NCBI Taxonomy" id="2682842"/>
    <lineage>
        <taxon>Bacteria</taxon>
        <taxon>Pseudomonadati</taxon>
        <taxon>Pseudomonadota</taxon>
        <taxon>Alphaproteobacteria</taxon>
        <taxon>Sphingomonadales</taxon>
        <taxon>Sphingomonadaceae</taxon>
        <taxon>Sphingomonas</taxon>
    </lineage>
</organism>
<feature type="region of interest" description="Disordered" evidence="1">
    <location>
        <begin position="253"/>
        <end position="276"/>
    </location>
</feature>
<dbReference type="SMART" id="SM00530">
    <property type="entry name" value="HTH_XRE"/>
    <property type="match status" value="1"/>
</dbReference>
<accession>A0A6I4J1C6</accession>
<evidence type="ECO:0000313" key="5">
    <source>
        <dbReference type="Proteomes" id="UP000441389"/>
    </source>
</evidence>
<evidence type="ECO:0000259" key="3">
    <source>
        <dbReference type="SMART" id="SM00530"/>
    </source>
</evidence>
<evidence type="ECO:0000256" key="1">
    <source>
        <dbReference type="SAM" id="MobiDB-lite"/>
    </source>
</evidence>
<dbReference type="Pfam" id="PF13413">
    <property type="entry name" value="HTH_25"/>
    <property type="match status" value="1"/>
</dbReference>
<sequence length="276" mass="28593">MTTESEPISGATAGTQLRDAREASGLSLADVAAKTRIPQRHLEAIERDDFDALPSMTYAVGFARAYARAAGADEVAVAATVRSQLEQGGRARTEYQAFEPADPARVPPRTLAWTAAIIALLILGGYALWRGVWRDANPTAPAIVSASPLPSAPAVRPPAAPPPAVTPANGPVVLTATDTVWLRISDATGKRLFEKQMAIGESYTVPPDANGPTILTGRPNALRVTVGGIEVPPLGEPEKTIKDVGVSAEALRARAASATPVPSSMASPSAPSAPAR</sequence>
<dbReference type="RefSeq" id="WP_157027017.1">
    <property type="nucleotide sequence ID" value="NZ_WQMS01000009.1"/>
</dbReference>
<dbReference type="SUPFAM" id="SSF47413">
    <property type="entry name" value="lambda repressor-like DNA-binding domains"/>
    <property type="match status" value="1"/>
</dbReference>
<evidence type="ECO:0000313" key="4">
    <source>
        <dbReference type="EMBL" id="MVO78054.1"/>
    </source>
</evidence>
<evidence type="ECO:0000256" key="2">
    <source>
        <dbReference type="SAM" id="Phobius"/>
    </source>
</evidence>
<dbReference type="InterPro" id="IPR010982">
    <property type="entry name" value="Lambda_DNA-bd_dom_sf"/>
</dbReference>
<dbReference type="InterPro" id="IPR025194">
    <property type="entry name" value="RodZ-like_C"/>
</dbReference>
<dbReference type="Proteomes" id="UP000441389">
    <property type="component" value="Unassembled WGS sequence"/>
</dbReference>
<keyword evidence="2" id="KW-1133">Transmembrane helix</keyword>
<dbReference type="PANTHER" id="PTHR34475">
    <property type="match status" value="1"/>
</dbReference>
<keyword evidence="5" id="KW-1185">Reference proteome</keyword>
<feature type="transmembrane region" description="Helical" evidence="2">
    <location>
        <begin position="110"/>
        <end position="129"/>
    </location>
</feature>
<dbReference type="InterPro" id="IPR001387">
    <property type="entry name" value="Cro/C1-type_HTH"/>
</dbReference>
<dbReference type="CDD" id="cd00093">
    <property type="entry name" value="HTH_XRE"/>
    <property type="match status" value="1"/>
</dbReference>